<dbReference type="GO" id="GO:0003995">
    <property type="term" value="F:acyl-CoA dehydrogenase activity"/>
    <property type="evidence" value="ECO:0007669"/>
    <property type="project" value="TreeGrafter"/>
</dbReference>
<dbReference type="GO" id="GO:0050660">
    <property type="term" value="F:flavin adenine dinucleotide binding"/>
    <property type="evidence" value="ECO:0007669"/>
    <property type="project" value="InterPro"/>
</dbReference>
<dbReference type="InterPro" id="IPR009075">
    <property type="entry name" value="AcylCo_DH/oxidase_C"/>
</dbReference>
<dbReference type="InterPro" id="IPR006091">
    <property type="entry name" value="Acyl-CoA_Oxase/DH_mid-dom"/>
</dbReference>
<dbReference type="PANTHER" id="PTHR48083">
    <property type="entry name" value="MEDIUM-CHAIN SPECIFIC ACYL-COA DEHYDROGENASE, MITOCHONDRIAL-RELATED"/>
    <property type="match status" value="1"/>
</dbReference>
<reference evidence="11" key="1">
    <citation type="journal article" date="2021" name="Open Biol.">
        <title>Shared evolutionary footprints suggest mitochondrial oxidative damage underlies multiple complex I losses in fungi.</title>
        <authorList>
            <person name="Schikora-Tamarit M.A."/>
            <person name="Marcet-Houben M."/>
            <person name="Nosek J."/>
            <person name="Gabaldon T."/>
        </authorList>
    </citation>
    <scope>NUCLEOTIDE SEQUENCE</scope>
    <source>
        <strain evidence="11">CBS2887</strain>
    </source>
</reference>
<proteinExistence type="inferred from homology"/>
<dbReference type="InterPro" id="IPR013786">
    <property type="entry name" value="AcylCoA_DH/ox_N"/>
</dbReference>
<evidence type="ECO:0000256" key="1">
    <source>
        <dbReference type="ARBA" id="ARBA00001974"/>
    </source>
</evidence>
<comment type="similarity">
    <text evidence="2 7">Belongs to the acyl-CoA dehydrogenase family.</text>
</comment>
<feature type="domain" description="Acyl-CoA dehydrogenase/oxidase N-terminal" evidence="10">
    <location>
        <begin position="69"/>
        <end position="148"/>
    </location>
</feature>
<dbReference type="InterPro" id="IPR009100">
    <property type="entry name" value="AcylCoA_DH/oxidase_NM_dom_sf"/>
</dbReference>
<gene>
    <name evidence="11" type="ORF">WICPIJ_008225</name>
</gene>
<dbReference type="PANTHER" id="PTHR48083:SF13">
    <property type="entry name" value="ACYL-COA DEHYDROGENASE FAMILY MEMBER 11"/>
    <property type="match status" value="1"/>
</dbReference>
<dbReference type="GO" id="GO:0005737">
    <property type="term" value="C:cytoplasm"/>
    <property type="evidence" value="ECO:0007669"/>
    <property type="project" value="TreeGrafter"/>
</dbReference>
<dbReference type="InterPro" id="IPR050741">
    <property type="entry name" value="Acyl-CoA_dehydrogenase"/>
</dbReference>
<dbReference type="Pfam" id="PF02771">
    <property type="entry name" value="Acyl-CoA_dh_N"/>
    <property type="match status" value="1"/>
</dbReference>
<evidence type="ECO:0000259" key="10">
    <source>
        <dbReference type="Pfam" id="PF02771"/>
    </source>
</evidence>
<evidence type="ECO:0000256" key="5">
    <source>
        <dbReference type="ARBA" id="ARBA00022827"/>
    </source>
</evidence>
<keyword evidence="6 7" id="KW-0560">Oxidoreductase</keyword>
<evidence type="ECO:0000259" key="9">
    <source>
        <dbReference type="Pfam" id="PF02770"/>
    </source>
</evidence>
<dbReference type="GO" id="GO:0033539">
    <property type="term" value="P:fatty acid beta-oxidation using acyl-CoA dehydrogenase"/>
    <property type="evidence" value="ECO:0007669"/>
    <property type="project" value="TreeGrafter"/>
</dbReference>
<evidence type="ECO:0000259" key="8">
    <source>
        <dbReference type="Pfam" id="PF00441"/>
    </source>
</evidence>
<evidence type="ECO:0000256" key="3">
    <source>
        <dbReference type="ARBA" id="ARBA00011738"/>
    </source>
</evidence>
<dbReference type="InterPro" id="IPR046373">
    <property type="entry name" value="Acyl-CoA_Oxase/DH_mid-dom_sf"/>
</dbReference>
<reference evidence="11" key="2">
    <citation type="submission" date="2021-01" db="EMBL/GenBank/DDBJ databases">
        <authorList>
            <person name="Schikora-Tamarit M.A."/>
        </authorList>
    </citation>
    <scope>NUCLEOTIDE SEQUENCE</scope>
    <source>
        <strain evidence="11">CBS2887</strain>
    </source>
</reference>
<accession>A0A9P8PZT9</accession>
<dbReference type="InterPro" id="IPR037069">
    <property type="entry name" value="AcylCoA_DH/ox_N_sf"/>
</dbReference>
<evidence type="ECO:0000313" key="12">
    <source>
        <dbReference type="Proteomes" id="UP000774326"/>
    </source>
</evidence>
<protein>
    <recommendedName>
        <fullName evidence="13">Acyl-CoA dehydrogenase</fullName>
    </recommendedName>
</protein>
<sequence length="450" mass="50205">MTATHSSIEQYIPPLVRSQISARARETLSTLQKFIEEDCLPADNLFHSHFANINGKQRFQSIAPVIEPLKTKAKSLKLWNLFLSNQYEEGAGYSNLEYGLMCQLIGRSYVAAEVTNTAAPDTGNMEILAKYGSVTQKRKWLQPLLNGEIRSAFLMTEKGISSSNALNISLSCKKINDGRSLVLNGTKWFASGAGDPRCSVWLTMALTNPSAINPYHRHSIILIDSKRALATGRARIVRPLEVFGFDDAPHGHCEIVFDDLVVPLETLGSEGQGFAIIQSRLGPGRIHHCMRIIGIGEEALNQALHRAANRHIFGELFVKRESFITGFAEQRIKLERVKLLVLQAALKIDQDGVKAAKKEIALAKIDAPRTVLDIVDWAIQVFGAEGVSQDTPLTRFWIYCRMCRIADGPDEAHLNQVGKDICKDGVKRVDSLYKSIEKDTRRLQKREQKL</sequence>
<dbReference type="OrthoDB" id="434771at2759"/>
<keyword evidence="4 7" id="KW-0285">Flavoprotein</keyword>
<keyword evidence="5 7" id="KW-0274">FAD</keyword>
<dbReference type="SUPFAM" id="SSF47203">
    <property type="entry name" value="Acyl-CoA dehydrogenase C-terminal domain-like"/>
    <property type="match status" value="1"/>
</dbReference>
<organism evidence="11 12">
    <name type="scientific">Wickerhamomyces pijperi</name>
    <name type="common">Yeast</name>
    <name type="synonym">Pichia pijperi</name>
    <dbReference type="NCBI Taxonomy" id="599730"/>
    <lineage>
        <taxon>Eukaryota</taxon>
        <taxon>Fungi</taxon>
        <taxon>Dikarya</taxon>
        <taxon>Ascomycota</taxon>
        <taxon>Saccharomycotina</taxon>
        <taxon>Saccharomycetes</taxon>
        <taxon>Phaffomycetales</taxon>
        <taxon>Wickerhamomycetaceae</taxon>
        <taxon>Wickerhamomyces</taxon>
    </lineage>
</organism>
<dbReference type="EMBL" id="JAEUBG010004707">
    <property type="protein sequence ID" value="KAH3680605.1"/>
    <property type="molecule type" value="Genomic_DNA"/>
</dbReference>
<dbReference type="AlphaFoldDB" id="A0A9P8PZT9"/>
<evidence type="ECO:0000313" key="11">
    <source>
        <dbReference type="EMBL" id="KAH3680605.1"/>
    </source>
</evidence>
<dbReference type="Gene3D" id="1.10.540.10">
    <property type="entry name" value="Acyl-CoA dehydrogenase/oxidase, N-terminal domain"/>
    <property type="match status" value="1"/>
</dbReference>
<dbReference type="InterPro" id="IPR036250">
    <property type="entry name" value="AcylCo_DH-like_C"/>
</dbReference>
<dbReference type="Proteomes" id="UP000774326">
    <property type="component" value="Unassembled WGS sequence"/>
</dbReference>
<dbReference type="Gene3D" id="2.40.110.10">
    <property type="entry name" value="Butyryl-CoA Dehydrogenase, subunit A, domain 2"/>
    <property type="match status" value="1"/>
</dbReference>
<dbReference type="Pfam" id="PF02770">
    <property type="entry name" value="Acyl-CoA_dh_M"/>
    <property type="match status" value="1"/>
</dbReference>
<dbReference type="Gene3D" id="1.20.140.10">
    <property type="entry name" value="Butyryl-CoA Dehydrogenase, subunit A, domain 3"/>
    <property type="match status" value="1"/>
</dbReference>
<feature type="domain" description="Acyl-CoA oxidase/dehydrogenase middle" evidence="9">
    <location>
        <begin position="152"/>
        <end position="259"/>
    </location>
</feature>
<evidence type="ECO:0000256" key="4">
    <source>
        <dbReference type="ARBA" id="ARBA00022630"/>
    </source>
</evidence>
<comment type="subunit">
    <text evidence="3">Homodimer.</text>
</comment>
<keyword evidence="12" id="KW-1185">Reference proteome</keyword>
<name>A0A9P8PZT9_WICPI</name>
<dbReference type="Pfam" id="PF00441">
    <property type="entry name" value="Acyl-CoA_dh_1"/>
    <property type="match status" value="1"/>
</dbReference>
<evidence type="ECO:0000256" key="7">
    <source>
        <dbReference type="RuleBase" id="RU362125"/>
    </source>
</evidence>
<evidence type="ECO:0000256" key="6">
    <source>
        <dbReference type="ARBA" id="ARBA00023002"/>
    </source>
</evidence>
<feature type="domain" description="Acyl-CoA dehydrogenase/oxidase C-terminal" evidence="8">
    <location>
        <begin position="271"/>
        <end position="420"/>
    </location>
</feature>
<evidence type="ECO:0000256" key="2">
    <source>
        <dbReference type="ARBA" id="ARBA00009347"/>
    </source>
</evidence>
<dbReference type="SUPFAM" id="SSF56645">
    <property type="entry name" value="Acyl-CoA dehydrogenase NM domain-like"/>
    <property type="match status" value="1"/>
</dbReference>
<comment type="caution">
    <text evidence="11">The sequence shown here is derived from an EMBL/GenBank/DDBJ whole genome shotgun (WGS) entry which is preliminary data.</text>
</comment>
<evidence type="ECO:0008006" key="13">
    <source>
        <dbReference type="Google" id="ProtNLM"/>
    </source>
</evidence>
<comment type="cofactor">
    <cofactor evidence="1 7">
        <name>FAD</name>
        <dbReference type="ChEBI" id="CHEBI:57692"/>
    </cofactor>
</comment>